<protein>
    <submittedName>
        <fullName evidence="2">Uncharacterized protein</fullName>
    </submittedName>
</protein>
<feature type="region of interest" description="Disordered" evidence="1">
    <location>
        <begin position="1"/>
        <end position="21"/>
    </location>
</feature>
<evidence type="ECO:0000313" key="2">
    <source>
        <dbReference type="EMBL" id="KAK0063077.1"/>
    </source>
</evidence>
<reference evidence="2" key="1">
    <citation type="journal article" date="2023" name="PLoS Negl. Trop. Dis.">
        <title>A genome sequence for Biomphalaria pfeifferi, the major vector snail for the human-infecting parasite Schistosoma mansoni.</title>
        <authorList>
            <person name="Bu L."/>
            <person name="Lu L."/>
            <person name="Laidemitt M.R."/>
            <person name="Zhang S.M."/>
            <person name="Mutuku M."/>
            <person name="Mkoji G."/>
            <person name="Steinauer M."/>
            <person name="Loker E.S."/>
        </authorList>
    </citation>
    <scope>NUCLEOTIDE SEQUENCE</scope>
    <source>
        <strain evidence="2">KasaAsao</strain>
    </source>
</reference>
<dbReference type="Proteomes" id="UP001233172">
    <property type="component" value="Unassembled WGS sequence"/>
</dbReference>
<dbReference type="AlphaFoldDB" id="A0AAD8FFH2"/>
<dbReference type="EMBL" id="JASAOG010000022">
    <property type="protein sequence ID" value="KAK0063077.1"/>
    <property type="molecule type" value="Genomic_DNA"/>
</dbReference>
<organism evidence="2 3">
    <name type="scientific">Biomphalaria pfeifferi</name>
    <name type="common">Bloodfluke planorb</name>
    <name type="synonym">Freshwater snail</name>
    <dbReference type="NCBI Taxonomy" id="112525"/>
    <lineage>
        <taxon>Eukaryota</taxon>
        <taxon>Metazoa</taxon>
        <taxon>Spiralia</taxon>
        <taxon>Lophotrochozoa</taxon>
        <taxon>Mollusca</taxon>
        <taxon>Gastropoda</taxon>
        <taxon>Heterobranchia</taxon>
        <taxon>Euthyneura</taxon>
        <taxon>Panpulmonata</taxon>
        <taxon>Hygrophila</taxon>
        <taxon>Lymnaeoidea</taxon>
        <taxon>Planorbidae</taxon>
        <taxon>Biomphalaria</taxon>
    </lineage>
</organism>
<proteinExistence type="predicted"/>
<accession>A0AAD8FFH2</accession>
<feature type="compositionally biased region" description="Basic residues" evidence="1">
    <location>
        <begin position="1"/>
        <end position="15"/>
    </location>
</feature>
<comment type="caution">
    <text evidence="2">The sequence shown here is derived from an EMBL/GenBank/DDBJ whole genome shotgun (WGS) entry which is preliminary data.</text>
</comment>
<gene>
    <name evidence="2" type="ORF">Bpfe_007273</name>
</gene>
<reference evidence="2" key="2">
    <citation type="submission" date="2023-04" db="EMBL/GenBank/DDBJ databases">
        <authorList>
            <person name="Bu L."/>
            <person name="Lu L."/>
            <person name="Laidemitt M.R."/>
            <person name="Zhang S.M."/>
            <person name="Mutuku M."/>
            <person name="Mkoji G."/>
            <person name="Steinauer M."/>
            <person name="Loker E.S."/>
        </authorList>
    </citation>
    <scope>NUCLEOTIDE SEQUENCE</scope>
    <source>
        <strain evidence="2">KasaAsao</strain>
        <tissue evidence="2">Whole Snail</tissue>
    </source>
</reference>
<evidence type="ECO:0000256" key="1">
    <source>
        <dbReference type="SAM" id="MobiDB-lite"/>
    </source>
</evidence>
<keyword evidence="3" id="KW-1185">Reference proteome</keyword>
<sequence>MKRQQSPKRKQHHHTLSAFTSMCPLTNPSDLNTLPRHGAHPVEEVFLNGRKASGCSFDVLWLFRRVKYKQ</sequence>
<name>A0AAD8FFH2_BIOPF</name>
<evidence type="ECO:0000313" key="3">
    <source>
        <dbReference type="Proteomes" id="UP001233172"/>
    </source>
</evidence>